<dbReference type="OrthoDB" id="699821at2759"/>
<dbReference type="Pfam" id="PF03081">
    <property type="entry name" value="Exo70_C"/>
    <property type="match status" value="1"/>
</dbReference>
<dbReference type="Gramene" id="TraesROB_scaffold_052983_01G000100.1">
    <property type="protein sequence ID" value="TraesROB_scaffold_052983_01G000100.1"/>
    <property type="gene ID" value="TraesROB_scaffold_052983_01G000100"/>
</dbReference>
<evidence type="ECO:0000313" key="6">
    <source>
        <dbReference type="EnsemblPlants" id="TraesCS2A02G030900.1"/>
    </source>
</evidence>
<dbReference type="Gramene" id="TraesNOR2A03G00595530.1">
    <property type="protein sequence ID" value="TraesNOR2A03G00595530.1"/>
    <property type="gene ID" value="TraesNOR2A03G00595530"/>
</dbReference>
<dbReference type="SMR" id="A0A3B6AQS4"/>
<dbReference type="InterPro" id="IPR016159">
    <property type="entry name" value="Cullin_repeat-like_dom_sf"/>
</dbReference>
<keyword evidence="4" id="KW-0812">Transmembrane</keyword>
<keyword evidence="4" id="KW-0472">Membrane</keyword>
<name>A0A3B6AQS4_WHEAT</name>
<evidence type="ECO:0000256" key="3">
    <source>
        <dbReference type="RuleBase" id="RU365026"/>
    </source>
</evidence>
<dbReference type="EnsemblPlants" id="TraesCS2A02G030900.1">
    <property type="protein sequence ID" value="TraesCS2A02G030900.1"/>
    <property type="gene ID" value="TraesCS2A02G030900"/>
</dbReference>
<evidence type="ECO:0000259" key="5">
    <source>
        <dbReference type="Pfam" id="PF03081"/>
    </source>
</evidence>
<dbReference type="InterPro" id="IPR004140">
    <property type="entry name" value="Exo70"/>
</dbReference>
<evidence type="ECO:0000256" key="4">
    <source>
        <dbReference type="SAM" id="Phobius"/>
    </source>
</evidence>
<reference evidence="6" key="1">
    <citation type="submission" date="2018-08" db="EMBL/GenBank/DDBJ databases">
        <authorList>
            <person name="Rossello M."/>
        </authorList>
    </citation>
    <scope>NUCLEOTIDE SEQUENCE [LARGE SCALE GENOMIC DNA]</scope>
    <source>
        <strain evidence="6">cv. Chinese Spring</strain>
    </source>
</reference>
<keyword evidence="3" id="KW-0268">Exocytosis</keyword>
<keyword evidence="2 3" id="KW-0813">Transport</keyword>
<evidence type="ECO:0000256" key="1">
    <source>
        <dbReference type="ARBA" id="ARBA00006756"/>
    </source>
</evidence>
<dbReference type="STRING" id="4565.A0A3B6AQS4"/>
<dbReference type="GeneID" id="123187020"/>
<evidence type="ECO:0000256" key="2">
    <source>
        <dbReference type="ARBA" id="ARBA00022448"/>
    </source>
</evidence>
<feature type="transmembrane region" description="Helical" evidence="4">
    <location>
        <begin position="30"/>
        <end position="51"/>
    </location>
</feature>
<dbReference type="Proteomes" id="UP000019116">
    <property type="component" value="Chromosome 2A"/>
</dbReference>
<dbReference type="Gramene" id="TraesCS2A02G030900.1">
    <property type="protein sequence ID" value="TraesCS2A02G030900.1"/>
    <property type="gene ID" value="TraesCS2A02G030900"/>
</dbReference>
<dbReference type="Gramene" id="TraesLAC2A03G00591870.1">
    <property type="protein sequence ID" value="TraesLAC2A03G00591870.1"/>
    <property type="gene ID" value="TraesLAC2A03G00591870"/>
</dbReference>
<dbReference type="Gramene" id="TraesCS2A03G0061200.1">
    <property type="protein sequence ID" value="TraesCS2A03G0061200.1.CDS"/>
    <property type="gene ID" value="TraesCS2A03G0061200"/>
</dbReference>
<dbReference type="GO" id="GO:0006887">
    <property type="term" value="P:exocytosis"/>
    <property type="evidence" value="ECO:0000318"/>
    <property type="project" value="GO_Central"/>
</dbReference>
<dbReference type="SUPFAM" id="SSF74788">
    <property type="entry name" value="Cullin repeat-like"/>
    <property type="match status" value="1"/>
</dbReference>
<dbReference type="GO" id="GO:0005546">
    <property type="term" value="F:phosphatidylinositol-4,5-bisphosphate binding"/>
    <property type="evidence" value="ECO:0007669"/>
    <property type="project" value="InterPro"/>
</dbReference>
<keyword evidence="7" id="KW-1185">Reference proteome</keyword>
<feature type="domain" description="Exocyst complex subunit Exo70 C-terminal" evidence="5">
    <location>
        <begin position="228"/>
        <end position="528"/>
    </location>
</feature>
<proteinExistence type="inferred from homology"/>
<dbReference type="RefSeq" id="XP_044454702.1">
    <property type="nucleotide sequence ID" value="XM_044598767.1"/>
</dbReference>
<comment type="function">
    <text evidence="3">Component of the exocyst complex.</text>
</comment>
<dbReference type="AlphaFoldDB" id="A0A3B6AQS4"/>
<dbReference type="Gramene" id="TraesCLE_scaffold_071138_01G000200.1">
    <property type="protein sequence ID" value="TraesCLE_scaffold_071138_01G000200.1"/>
    <property type="gene ID" value="TraesCLE_scaffold_071138_01G000200"/>
</dbReference>
<dbReference type="InterPro" id="IPR046364">
    <property type="entry name" value="Exo70_C"/>
</dbReference>
<dbReference type="Gramene" id="TraesARI2A03G00594520.1">
    <property type="protein sequence ID" value="TraesARI2A03G00594520.1"/>
    <property type="gene ID" value="TraesARI2A03G00594520"/>
</dbReference>
<dbReference type="Gramene" id="TraesWEE_scaffold_107400_01G000200.1">
    <property type="protein sequence ID" value="TraesWEE_scaffold_107400_01G000200.1"/>
    <property type="gene ID" value="TraesWEE_scaffold_107400_01G000200"/>
</dbReference>
<keyword evidence="3" id="KW-0653">Protein transport</keyword>
<reference evidence="6" key="2">
    <citation type="submission" date="2018-10" db="UniProtKB">
        <authorList>
            <consortium name="EnsemblPlants"/>
        </authorList>
    </citation>
    <scope>IDENTIFICATION</scope>
</reference>
<protein>
    <recommendedName>
        <fullName evidence="3">Exocyst subunit Exo70 family protein</fullName>
    </recommendedName>
</protein>
<accession>A0A3B6AQS4</accession>
<dbReference type="Gramene" id="TraesJUL2A03G00591030.1">
    <property type="protein sequence ID" value="TraesJUL2A03G00591030.1"/>
    <property type="gene ID" value="TraesJUL2A03G00591030"/>
</dbReference>
<keyword evidence="4" id="KW-1133">Transmembrane helix</keyword>
<dbReference type="GO" id="GO:0015031">
    <property type="term" value="P:protein transport"/>
    <property type="evidence" value="ECO:0007669"/>
    <property type="project" value="UniProtKB-KW"/>
</dbReference>
<evidence type="ECO:0000313" key="7">
    <source>
        <dbReference type="Proteomes" id="UP000019116"/>
    </source>
</evidence>
<organism evidence="6">
    <name type="scientific">Triticum aestivum</name>
    <name type="common">Wheat</name>
    <dbReference type="NCBI Taxonomy" id="4565"/>
    <lineage>
        <taxon>Eukaryota</taxon>
        <taxon>Viridiplantae</taxon>
        <taxon>Streptophyta</taxon>
        <taxon>Embryophyta</taxon>
        <taxon>Tracheophyta</taxon>
        <taxon>Spermatophyta</taxon>
        <taxon>Magnoliopsida</taxon>
        <taxon>Liliopsida</taxon>
        <taxon>Poales</taxon>
        <taxon>Poaceae</taxon>
        <taxon>BOP clade</taxon>
        <taxon>Pooideae</taxon>
        <taxon>Triticodae</taxon>
        <taxon>Triticeae</taxon>
        <taxon>Triticinae</taxon>
        <taxon>Triticum</taxon>
    </lineage>
</organism>
<dbReference type="PANTHER" id="PTHR12542:SF160">
    <property type="entry name" value="EXOCYST SUBUNIT EXO70 FAMILY PROTEIN"/>
    <property type="match status" value="1"/>
</dbReference>
<dbReference type="Gramene" id="TraesCAD_scaffold_005688_01G000300.1">
    <property type="protein sequence ID" value="TraesCAD_scaffold_005688_01G000300.1"/>
    <property type="gene ID" value="TraesCAD_scaffold_005688_01G000300"/>
</dbReference>
<comment type="similarity">
    <text evidence="1 3">Belongs to the EXO70 family.</text>
</comment>
<dbReference type="GO" id="GO:0000145">
    <property type="term" value="C:exocyst"/>
    <property type="evidence" value="ECO:0000318"/>
    <property type="project" value="GO_Central"/>
</dbReference>
<sequence>MPEFVYANLSCIPNLDSASAPPPRPLCASAAAYLALHLAGPVAVVVVWWLWRNLLLLLLPLPLEGFAGAADGRRLPEQQPPRTHTVVDADRVAVAAATARGFFEEEETTRPILLRRRAPHAGADGYFRYPQIHYLEALPQIRLMDPESMEEMTRGRRHAVGMLRQAAIHYHDPIHRLSNLDGNPSVFQGDPCVLATESTDIVIKLKVATALVCFIWRELNGHSQQLCQEVKEECFSLVAGQSVEKLLEVARSFSEASWCACHVKEVLTTVDALVDVLYNLQGLPLNRSGEIAVMSCKMVANLSGLLDQAASGIDNSEESTIHPATFVFNQVLEFFDSNTDMVQLILATGDCTIDRYSHVFDCWVSKLEEDAKKMCQAEKDREYIILLNNACDVWQMMRRPGAPFWNVELVSRLICMIQRYRRGYFEECWVPLVLSLLKEDYLKNPRSSSLAEFTQGFVSICDRQMTWKVVPSLKYELRDEIKNLVVTPYKAFLHALQANRRGLSLKRLMSRRRSQNEYTVEQLENKIGEFFES</sequence>
<dbReference type="Gene3D" id="1.20.1280.170">
    <property type="entry name" value="Exocyst complex component Exo70"/>
    <property type="match status" value="1"/>
</dbReference>
<dbReference type="PANTHER" id="PTHR12542">
    <property type="entry name" value="EXOCYST COMPLEX PROTEIN EXO70"/>
    <property type="match status" value="1"/>
</dbReference>
<gene>
    <name evidence="6" type="primary">LOC123187020</name>
</gene>
<dbReference type="Gramene" id="TraesLDM2A03G00590170.1">
    <property type="protein sequence ID" value="TraesLDM2A03G00590170.1"/>
    <property type="gene ID" value="TraesLDM2A03G00590170"/>
</dbReference>